<keyword evidence="1" id="KW-0812">Transmembrane</keyword>
<reference evidence="4" key="1">
    <citation type="submission" date="2017-02" db="UniProtKB">
        <authorList>
            <consortium name="WormBaseParasite"/>
        </authorList>
    </citation>
    <scope>IDENTIFICATION</scope>
</reference>
<name>A0A0R3VTK9_TAEAS</name>
<feature type="transmembrane region" description="Helical" evidence="1">
    <location>
        <begin position="210"/>
        <end position="229"/>
    </location>
</feature>
<evidence type="ECO:0000256" key="1">
    <source>
        <dbReference type="SAM" id="Phobius"/>
    </source>
</evidence>
<dbReference type="AlphaFoldDB" id="A0A0R3VTK9"/>
<keyword evidence="3" id="KW-1185">Reference proteome</keyword>
<accession>A0A0R3VTK9</accession>
<dbReference type="EMBL" id="UYRS01000081">
    <property type="protein sequence ID" value="VDK21319.1"/>
    <property type="molecule type" value="Genomic_DNA"/>
</dbReference>
<gene>
    <name evidence="2" type="ORF">TASK_LOCUS585</name>
</gene>
<evidence type="ECO:0000313" key="3">
    <source>
        <dbReference type="Proteomes" id="UP000282613"/>
    </source>
</evidence>
<protein>
    <submittedName>
        <fullName evidence="4">G_PROTEIN_RECEP_F1_2 domain-containing protein</fullName>
    </submittedName>
</protein>
<sequence>MFKEKRPIRLVYKAGQAINNISFGIYVCCLMTFHSKGLSWLGYKPDFLENKSNTNCKAYRFLYGVILTCMANTSFMDMYERAITVRFKCYAPITKSSCILTLSVITISSVILSFPTYVVSNHWIIDGRIICGGDPGWSQTTVTILAVHEVAFVCGLVQSIGTLILVFSMARDLGKMENTIDFLQTIGLPNQVQITTADMARLLRMAQRDCWVSLVYNGIAALIACFRSICRANFYYAILHDFEDNHSPAGAVEVYASDAAEDVTKLMTIVLAGFHYWIHYYHIPSARLRAIVTRAREAED</sequence>
<organism evidence="4">
    <name type="scientific">Taenia asiatica</name>
    <name type="common">Asian tapeworm</name>
    <dbReference type="NCBI Taxonomy" id="60517"/>
    <lineage>
        <taxon>Eukaryota</taxon>
        <taxon>Metazoa</taxon>
        <taxon>Spiralia</taxon>
        <taxon>Lophotrochozoa</taxon>
        <taxon>Platyhelminthes</taxon>
        <taxon>Cestoda</taxon>
        <taxon>Eucestoda</taxon>
        <taxon>Cyclophyllidea</taxon>
        <taxon>Taeniidae</taxon>
        <taxon>Taenia</taxon>
    </lineage>
</organism>
<proteinExistence type="predicted"/>
<feature type="transmembrane region" description="Helical" evidence="1">
    <location>
        <begin position="99"/>
        <end position="118"/>
    </location>
</feature>
<evidence type="ECO:0000313" key="4">
    <source>
        <dbReference type="WBParaSite" id="TASK_0000058401-mRNA-1"/>
    </source>
</evidence>
<dbReference type="WBParaSite" id="TASK_0000058401-mRNA-1">
    <property type="protein sequence ID" value="TASK_0000058401-mRNA-1"/>
    <property type="gene ID" value="TASK_0000058401"/>
</dbReference>
<feature type="transmembrane region" description="Helical" evidence="1">
    <location>
        <begin position="150"/>
        <end position="170"/>
    </location>
</feature>
<reference evidence="2 3" key="2">
    <citation type="submission" date="2018-11" db="EMBL/GenBank/DDBJ databases">
        <authorList>
            <consortium name="Pathogen Informatics"/>
        </authorList>
    </citation>
    <scope>NUCLEOTIDE SEQUENCE [LARGE SCALE GENOMIC DNA]</scope>
</reference>
<keyword evidence="1" id="KW-1133">Transmembrane helix</keyword>
<evidence type="ECO:0000313" key="2">
    <source>
        <dbReference type="EMBL" id="VDK21319.1"/>
    </source>
</evidence>
<feature type="transmembrane region" description="Helical" evidence="1">
    <location>
        <begin position="21"/>
        <end position="41"/>
    </location>
</feature>
<dbReference type="Proteomes" id="UP000282613">
    <property type="component" value="Unassembled WGS sequence"/>
</dbReference>
<keyword evidence="1" id="KW-0472">Membrane</keyword>
<feature type="transmembrane region" description="Helical" evidence="1">
    <location>
        <begin position="61"/>
        <end position="79"/>
    </location>
</feature>
<dbReference type="OrthoDB" id="6246981at2759"/>